<evidence type="ECO:0000259" key="3">
    <source>
        <dbReference type="Pfam" id="PF10708"/>
    </source>
</evidence>
<name>A0A1J5QDJ5_9ZZZZ</name>
<evidence type="ECO:0000256" key="2">
    <source>
        <dbReference type="SAM" id="Phobius"/>
    </source>
</evidence>
<feature type="compositionally biased region" description="Polar residues" evidence="1">
    <location>
        <begin position="1"/>
        <end position="13"/>
    </location>
</feature>
<organism evidence="4">
    <name type="scientific">mine drainage metagenome</name>
    <dbReference type="NCBI Taxonomy" id="410659"/>
    <lineage>
        <taxon>unclassified sequences</taxon>
        <taxon>metagenomes</taxon>
        <taxon>ecological metagenomes</taxon>
    </lineage>
</organism>
<keyword evidence="2" id="KW-0812">Transmembrane</keyword>
<feature type="domain" description="DUF2510" evidence="3">
    <location>
        <begin position="16"/>
        <end position="46"/>
    </location>
</feature>
<proteinExistence type="predicted"/>
<protein>
    <recommendedName>
        <fullName evidence="3">DUF2510 domain-containing protein</fullName>
    </recommendedName>
</protein>
<evidence type="ECO:0000256" key="1">
    <source>
        <dbReference type="SAM" id="MobiDB-lite"/>
    </source>
</evidence>
<dbReference type="AlphaFoldDB" id="A0A1J5QDJ5"/>
<sequence length="212" mass="21961">MSITPDQYATTGTPPAGWYADPGSSGQRWWDGARWTDHVMPAAAAPLRTPVAVTADATWDPDPANQLGRDRYAELGLAGGVAQQRGPSGYVSPPASIDHRASTPFSGASAYGAGGAIPAAFPYSYLPGLPAPKNTQATVGFILGLVFVSVGVMFGYWFGSLLAVVVSIAGLTRARKLTAQGYPAVGRALAIWGIVLSALSWGVAIVLRLAAF</sequence>
<reference evidence="4" key="1">
    <citation type="submission" date="2016-10" db="EMBL/GenBank/DDBJ databases">
        <title>Sequence of Gallionella enrichment culture.</title>
        <authorList>
            <person name="Poehlein A."/>
            <person name="Muehling M."/>
            <person name="Daniel R."/>
        </authorList>
    </citation>
    <scope>NUCLEOTIDE SEQUENCE</scope>
</reference>
<dbReference type="InterPro" id="IPR018929">
    <property type="entry name" value="DUF2510"/>
</dbReference>
<feature type="transmembrane region" description="Helical" evidence="2">
    <location>
        <begin position="189"/>
        <end position="211"/>
    </location>
</feature>
<keyword evidence="2" id="KW-1133">Transmembrane helix</keyword>
<gene>
    <name evidence="4" type="ORF">GALL_365520</name>
</gene>
<keyword evidence="2" id="KW-0472">Membrane</keyword>
<accession>A0A1J5QDJ5</accession>
<dbReference type="Pfam" id="PF10708">
    <property type="entry name" value="DUF2510"/>
    <property type="match status" value="1"/>
</dbReference>
<comment type="caution">
    <text evidence="4">The sequence shown here is derived from an EMBL/GenBank/DDBJ whole genome shotgun (WGS) entry which is preliminary data.</text>
</comment>
<evidence type="ECO:0000313" key="4">
    <source>
        <dbReference type="EMBL" id="OIQ81681.1"/>
    </source>
</evidence>
<feature type="region of interest" description="Disordered" evidence="1">
    <location>
        <begin position="1"/>
        <end position="24"/>
    </location>
</feature>
<dbReference type="EMBL" id="MLJW01000894">
    <property type="protein sequence ID" value="OIQ81681.1"/>
    <property type="molecule type" value="Genomic_DNA"/>
</dbReference>
<feature type="transmembrane region" description="Helical" evidence="2">
    <location>
        <begin position="141"/>
        <end position="169"/>
    </location>
</feature>